<evidence type="ECO:0000256" key="7">
    <source>
        <dbReference type="ARBA" id="ARBA00023065"/>
    </source>
</evidence>
<dbReference type="RefSeq" id="WP_234999412.1">
    <property type="nucleotide sequence ID" value="NZ_FNVS01000021.1"/>
</dbReference>
<keyword evidence="4" id="KW-1003">Cell membrane</keyword>
<feature type="transmembrane region" description="Helical" evidence="10">
    <location>
        <begin position="366"/>
        <end position="383"/>
    </location>
</feature>
<dbReference type="Proteomes" id="UP000236725">
    <property type="component" value="Unassembled WGS sequence"/>
</dbReference>
<evidence type="ECO:0000313" key="12">
    <source>
        <dbReference type="Proteomes" id="UP000236725"/>
    </source>
</evidence>
<organism evidence="11 12">
    <name type="scientific">Parabacteroides chinchillae</name>
    <dbReference type="NCBI Taxonomy" id="871327"/>
    <lineage>
        <taxon>Bacteria</taxon>
        <taxon>Pseudomonadati</taxon>
        <taxon>Bacteroidota</taxon>
        <taxon>Bacteroidia</taxon>
        <taxon>Bacteroidales</taxon>
        <taxon>Tannerellaceae</taxon>
        <taxon>Parabacteroides</taxon>
    </lineage>
</organism>
<feature type="transmembrane region" description="Helical" evidence="10">
    <location>
        <begin position="103"/>
        <end position="124"/>
    </location>
</feature>
<feature type="transmembrane region" description="Helical" evidence="10">
    <location>
        <begin position="292"/>
        <end position="314"/>
    </location>
</feature>
<gene>
    <name evidence="11" type="ORF">SAMN05444001_1218</name>
</gene>
<dbReference type="NCBIfam" id="TIGR00797">
    <property type="entry name" value="matE"/>
    <property type="match status" value="1"/>
</dbReference>
<dbReference type="PANTHER" id="PTHR43298:SF2">
    <property type="entry name" value="FMN_FAD EXPORTER YEEO-RELATED"/>
    <property type="match status" value="1"/>
</dbReference>
<evidence type="ECO:0000256" key="3">
    <source>
        <dbReference type="ARBA" id="ARBA00022449"/>
    </source>
</evidence>
<dbReference type="AlphaFoldDB" id="A0A8G2BYL9"/>
<dbReference type="GO" id="GO:0005886">
    <property type="term" value="C:plasma membrane"/>
    <property type="evidence" value="ECO:0007669"/>
    <property type="project" value="UniProtKB-SubCell"/>
</dbReference>
<dbReference type="EMBL" id="FNVS01000021">
    <property type="protein sequence ID" value="SEG21470.1"/>
    <property type="molecule type" value="Genomic_DNA"/>
</dbReference>
<keyword evidence="3" id="KW-0050">Antiport</keyword>
<proteinExistence type="predicted"/>
<keyword evidence="2" id="KW-0813">Transport</keyword>
<keyword evidence="6 10" id="KW-1133">Transmembrane helix</keyword>
<feature type="transmembrane region" description="Helical" evidence="10">
    <location>
        <begin position="326"/>
        <end position="346"/>
    </location>
</feature>
<dbReference type="InterPro" id="IPR050222">
    <property type="entry name" value="MATE_MdtK"/>
</dbReference>
<keyword evidence="5 10" id="KW-0812">Transmembrane</keyword>
<evidence type="ECO:0000256" key="1">
    <source>
        <dbReference type="ARBA" id="ARBA00004651"/>
    </source>
</evidence>
<feature type="transmembrane region" description="Helical" evidence="10">
    <location>
        <begin position="21"/>
        <end position="38"/>
    </location>
</feature>
<evidence type="ECO:0000313" key="11">
    <source>
        <dbReference type="EMBL" id="SEG21470.1"/>
    </source>
</evidence>
<dbReference type="PANTHER" id="PTHR43298">
    <property type="entry name" value="MULTIDRUG RESISTANCE PROTEIN NORM-RELATED"/>
    <property type="match status" value="1"/>
</dbReference>
<name>A0A8G2BYL9_9BACT</name>
<feature type="transmembrane region" description="Helical" evidence="10">
    <location>
        <begin position="58"/>
        <end position="91"/>
    </location>
</feature>
<dbReference type="CDD" id="cd13138">
    <property type="entry name" value="MATE_yoeA_like"/>
    <property type="match status" value="1"/>
</dbReference>
<protein>
    <recommendedName>
        <fullName evidence="9">Multidrug-efflux transporter</fullName>
    </recommendedName>
</protein>
<feature type="transmembrane region" description="Helical" evidence="10">
    <location>
        <begin position="207"/>
        <end position="224"/>
    </location>
</feature>
<evidence type="ECO:0000256" key="8">
    <source>
        <dbReference type="ARBA" id="ARBA00023136"/>
    </source>
</evidence>
<dbReference type="PIRSF" id="PIRSF006603">
    <property type="entry name" value="DinF"/>
    <property type="match status" value="1"/>
</dbReference>
<reference evidence="11 12" key="1">
    <citation type="submission" date="2016-10" db="EMBL/GenBank/DDBJ databases">
        <authorList>
            <person name="Varghese N."/>
            <person name="Submissions S."/>
        </authorList>
    </citation>
    <scope>NUCLEOTIDE SEQUENCE [LARGE SCALE GENOMIC DNA]</scope>
    <source>
        <strain evidence="11 12">DSM 29073</strain>
    </source>
</reference>
<dbReference type="Pfam" id="PF01554">
    <property type="entry name" value="MatE"/>
    <property type="match status" value="2"/>
</dbReference>
<evidence type="ECO:0000256" key="5">
    <source>
        <dbReference type="ARBA" id="ARBA00022692"/>
    </source>
</evidence>
<accession>A0A8G2BYL9</accession>
<keyword evidence="7" id="KW-0406">Ion transport</keyword>
<keyword evidence="8 10" id="KW-0472">Membrane</keyword>
<keyword evidence="12" id="KW-1185">Reference proteome</keyword>
<dbReference type="InterPro" id="IPR002528">
    <property type="entry name" value="MATE_fam"/>
</dbReference>
<dbReference type="GO" id="GO:0042910">
    <property type="term" value="F:xenobiotic transmembrane transporter activity"/>
    <property type="evidence" value="ECO:0007669"/>
    <property type="project" value="InterPro"/>
</dbReference>
<dbReference type="GO" id="GO:0015297">
    <property type="term" value="F:antiporter activity"/>
    <property type="evidence" value="ECO:0007669"/>
    <property type="project" value="UniProtKB-KW"/>
</dbReference>
<feature type="transmembrane region" description="Helical" evidence="10">
    <location>
        <begin position="395"/>
        <end position="416"/>
    </location>
</feature>
<sequence length="470" mass="51157">MENEQLTVKAKNKNDLTRGPVWKVILGFALPLLIGNLLQQLYNITDSIIVGRFLGKEALAAVSASFFIYYFIISFVIGIGSGTSVVVSQFFGAKEYGKVQRAFSSFFIFMLVAGILLSITGMIFAEPVFRITKTPEEVIPQAVVYFRIYIGGTFLFVTFNSIISILRGVGESFRPMLFILLSTLLNIALDLLFIIGFGWGIEGAARATVISQGIGMCAALIYVNNQHPLLSIKKQDLLFDGALFKKGLKIGLPTSIQQCAIALGLIALLGIVNSFGTDTLTAYGAAGKIDTIITQAILTLSGALAAFCGQNIGAGRLDRVQKGVRFSMLINVVFSLAVFASIFFFGDTMMLAFTNDPAVIDIGKEYLLIVGAFFIVHGMLNIFNGTLRGAGDTVFPMAVGIVCLWLIRIPLAYWLSSILGRSGIWWAISFSITTGTIITYIYYKTGRWKSKNITNKTSIPEKNDLGNSSI</sequence>
<evidence type="ECO:0000256" key="4">
    <source>
        <dbReference type="ARBA" id="ARBA00022475"/>
    </source>
</evidence>
<feature type="transmembrane region" description="Helical" evidence="10">
    <location>
        <begin position="178"/>
        <end position="201"/>
    </location>
</feature>
<comment type="caution">
    <text evidence="11">The sequence shown here is derived from an EMBL/GenBank/DDBJ whole genome shotgun (WGS) entry which is preliminary data.</text>
</comment>
<evidence type="ECO:0000256" key="6">
    <source>
        <dbReference type="ARBA" id="ARBA00022989"/>
    </source>
</evidence>
<evidence type="ECO:0000256" key="10">
    <source>
        <dbReference type="SAM" id="Phobius"/>
    </source>
</evidence>
<dbReference type="InterPro" id="IPR048279">
    <property type="entry name" value="MdtK-like"/>
</dbReference>
<dbReference type="GO" id="GO:0006811">
    <property type="term" value="P:monoatomic ion transport"/>
    <property type="evidence" value="ECO:0007669"/>
    <property type="project" value="UniProtKB-KW"/>
</dbReference>
<feature type="transmembrane region" description="Helical" evidence="10">
    <location>
        <begin position="144"/>
        <end position="166"/>
    </location>
</feature>
<feature type="transmembrane region" description="Helical" evidence="10">
    <location>
        <begin position="250"/>
        <end position="272"/>
    </location>
</feature>
<feature type="transmembrane region" description="Helical" evidence="10">
    <location>
        <begin position="422"/>
        <end position="443"/>
    </location>
</feature>
<comment type="subcellular location">
    <subcellularLocation>
        <location evidence="1">Cell membrane</location>
        <topology evidence="1">Multi-pass membrane protein</topology>
    </subcellularLocation>
</comment>
<evidence type="ECO:0000256" key="2">
    <source>
        <dbReference type="ARBA" id="ARBA00022448"/>
    </source>
</evidence>
<evidence type="ECO:0000256" key="9">
    <source>
        <dbReference type="ARBA" id="ARBA00031636"/>
    </source>
</evidence>